<dbReference type="PANTHER" id="PTHR37534">
    <property type="entry name" value="TRANSCRIPTIONAL ACTIVATOR PROTEIN UGA3"/>
    <property type="match status" value="1"/>
</dbReference>
<dbReference type="AlphaFoldDB" id="A0A7D8UUT2"/>
<accession>A0A7D8UUT2</accession>
<proteinExistence type="predicted"/>
<reference evidence="3 4" key="1">
    <citation type="submission" date="2018-05" db="EMBL/GenBank/DDBJ databases">
        <title>Whole genome sequencing for identification of molecular markers to develop diagnostic detection tools for the regulated plant pathogen Lachnellula willkommii.</title>
        <authorList>
            <person name="Giroux E."/>
            <person name="Bilodeau G."/>
        </authorList>
    </citation>
    <scope>NUCLEOTIDE SEQUENCE [LARGE SCALE GENOMIC DNA]</scope>
    <source>
        <strain evidence="3 4">CBS 625.97</strain>
    </source>
</reference>
<evidence type="ECO:0000256" key="2">
    <source>
        <dbReference type="ARBA" id="ARBA00023242"/>
    </source>
</evidence>
<dbReference type="OrthoDB" id="4525710at2759"/>
<evidence type="ECO:0000313" key="4">
    <source>
        <dbReference type="Proteomes" id="UP000481288"/>
    </source>
</evidence>
<dbReference type="Pfam" id="PF11951">
    <property type="entry name" value="Fungal_trans_2"/>
    <property type="match status" value="1"/>
</dbReference>
<dbReference type="PANTHER" id="PTHR37534:SF2">
    <property type="entry name" value="N-ACETYLTRANSFERASE DOMAIN-CONTAINING PROTEIN"/>
    <property type="match status" value="1"/>
</dbReference>
<gene>
    <name evidence="3" type="ORF">LCER1_G004691</name>
</gene>
<comment type="subcellular location">
    <subcellularLocation>
        <location evidence="1">Nucleus</location>
    </subcellularLocation>
</comment>
<dbReference type="GO" id="GO:0003700">
    <property type="term" value="F:DNA-binding transcription factor activity"/>
    <property type="evidence" value="ECO:0007669"/>
    <property type="project" value="TreeGrafter"/>
</dbReference>
<name>A0A7D8UUT2_9HELO</name>
<comment type="caution">
    <text evidence="3">The sequence shown here is derived from an EMBL/GenBank/DDBJ whole genome shotgun (WGS) entry which is preliminary data.</text>
</comment>
<evidence type="ECO:0000256" key="1">
    <source>
        <dbReference type="ARBA" id="ARBA00004123"/>
    </source>
</evidence>
<dbReference type="GO" id="GO:0005634">
    <property type="term" value="C:nucleus"/>
    <property type="evidence" value="ECO:0007669"/>
    <property type="project" value="UniProtKB-SubCell"/>
</dbReference>
<dbReference type="GO" id="GO:0000976">
    <property type="term" value="F:transcription cis-regulatory region binding"/>
    <property type="evidence" value="ECO:0007669"/>
    <property type="project" value="TreeGrafter"/>
</dbReference>
<evidence type="ECO:0000313" key="3">
    <source>
        <dbReference type="EMBL" id="TVY55677.1"/>
    </source>
</evidence>
<protein>
    <recommendedName>
        <fullName evidence="5">Arca-like protein</fullName>
    </recommendedName>
</protein>
<dbReference type="EMBL" id="QGMG01000218">
    <property type="protein sequence ID" value="TVY55677.1"/>
    <property type="molecule type" value="Genomic_DNA"/>
</dbReference>
<dbReference type="InterPro" id="IPR021858">
    <property type="entry name" value="Fun_TF"/>
</dbReference>
<organism evidence="3 4">
    <name type="scientific">Lachnellula cervina</name>
    <dbReference type="NCBI Taxonomy" id="1316786"/>
    <lineage>
        <taxon>Eukaryota</taxon>
        <taxon>Fungi</taxon>
        <taxon>Dikarya</taxon>
        <taxon>Ascomycota</taxon>
        <taxon>Pezizomycotina</taxon>
        <taxon>Leotiomycetes</taxon>
        <taxon>Helotiales</taxon>
        <taxon>Lachnaceae</taxon>
        <taxon>Lachnellula</taxon>
    </lineage>
</organism>
<evidence type="ECO:0008006" key="5">
    <source>
        <dbReference type="Google" id="ProtNLM"/>
    </source>
</evidence>
<sequence length="494" mass="55329">MKIRVEAVTVPKINTPSNLPTAHHEFNEGILSAPAHSSYSSISEHTLPRLHLLDRFEQSPASVTSGSSWPVNLDRLIEVPSSGTYVSHLGLTRDTSISPASPCLFPLPDDDATLLRYFVTDLCSWFDYCDKKRHFLTVAIPAAASDSTLLDAILALSAKHLSLNGKFDRYASDKYQRRCLEKLIPALNDQKSLLDENLFAATIILRLLDEMTGMGSPCAGYLSGRRYLCGATLYKLRQYSEPIGTTQGHILGTHFLVRARQEPASESSLREACLVVGLRQDIFISFTTQRPLRPLAGYCHIDRSFSAADDWTWTHRIIAHSADILNYCHGNKPRGVETWKALNSYTNDWESLKPASFTPIKDAIAEPNKGRILPEKWYLNDCHIAGNQYLGICRILLLSFNPQTPQLGIERKMADREQGENIKDQVRFICGIAISNRQFLPAMFTAGMAIAMCGERFTDPVEQHSLLDILIEAEGHVAWPSLKFQDTMKSYWGI</sequence>
<keyword evidence="2" id="KW-0539">Nucleus</keyword>
<keyword evidence="4" id="KW-1185">Reference proteome</keyword>
<dbReference type="Proteomes" id="UP000481288">
    <property type="component" value="Unassembled WGS sequence"/>
</dbReference>
<dbReference type="GO" id="GO:0045944">
    <property type="term" value="P:positive regulation of transcription by RNA polymerase II"/>
    <property type="evidence" value="ECO:0007669"/>
    <property type="project" value="TreeGrafter"/>
</dbReference>